<evidence type="ECO:0000313" key="7">
    <source>
        <dbReference type="Proteomes" id="UP000772434"/>
    </source>
</evidence>
<dbReference type="InterPro" id="IPR002893">
    <property type="entry name" value="Znf_MYND"/>
</dbReference>
<dbReference type="OrthoDB" id="341421at2759"/>
<evidence type="ECO:0000256" key="4">
    <source>
        <dbReference type="PROSITE-ProRule" id="PRU00134"/>
    </source>
</evidence>
<proteinExistence type="predicted"/>
<organism evidence="6 7">
    <name type="scientific">Rhodocollybia butyracea</name>
    <dbReference type="NCBI Taxonomy" id="206335"/>
    <lineage>
        <taxon>Eukaryota</taxon>
        <taxon>Fungi</taxon>
        <taxon>Dikarya</taxon>
        <taxon>Basidiomycota</taxon>
        <taxon>Agaricomycotina</taxon>
        <taxon>Agaricomycetes</taxon>
        <taxon>Agaricomycetidae</taxon>
        <taxon>Agaricales</taxon>
        <taxon>Marasmiineae</taxon>
        <taxon>Omphalotaceae</taxon>
        <taxon>Rhodocollybia</taxon>
    </lineage>
</organism>
<dbReference type="AlphaFoldDB" id="A0A9P5Q6C8"/>
<dbReference type="SUPFAM" id="SSF144232">
    <property type="entry name" value="HIT/MYND zinc finger-like"/>
    <property type="match status" value="1"/>
</dbReference>
<dbReference type="Proteomes" id="UP000772434">
    <property type="component" value="Unassembled WGS sequence"/>
</dbReference>
<comment type="caution">
    <text evidence="6">The sequence shown here is derived from an EMBL/GenBank/DDBJ whole genome shotgun (WGS) entry which is preliminary data.</text>
</comment>
<evidence type="ECO:0000259" key="5">
    <source>
        <dbReference type="PROSITE" id="PS50865"/>
    </source>
</evidence>
<keyword evidence="2 4" id="KW-0863">Zinc-finger</keyword>
<accession>A0A9P5Q6C8</accession>
<protein>
    <recommendedName>
        <fullName evidence="5">MYND-type domain-containing protein</fullName>
    </recommendedName>
</protein>
<keyword evidence="7" id="KW-1185">Reference proteome</keyword>
<dbReference type="Pfam" id="PF01753">
    <property type="entry name" value="zf-MYND"/>
    <property type="match status" value="1"/>
</dbReference>
<evidence type="ECO:0000256" key="2">
    <source>
        <dbReference type="ARBA" id="ARBA00022771"/>
    </source>
</evidence>
<evidence type="ECO:0000256" key="1">
    <source>
        <dbReference type="ARBA" id="ARBA00022723"/>
    </source>
</evidence>
<reference evidence="6" key="1">
    <citation type="submission" date="2020-11" db="EMBL/GenBank/DDBJ databases">
        <authorList>
            <consortium name="DOE Joint Genome Institute"/>
            <person name="Ahrendt S."/>
            <person name="Riley R."/>
            <person name="Andreopoulos W."/>
            <person name="Labutti K."/>
            <person name="Pangilinan J."/>
            <person name="Ruiz-Duenas F.J."/>
            <person name="Barrasa J.M."/>
            <person name="Sanchez-Garcia M."/>
            <person name="Camarero S."/>
            <person name="Miyauchi S."/>
            <person name="Serrano A."/>
            <person name="Linde D."/>
            <person name="Babiker R."/>
            <person name="Drula E."/>
            <person name="Ayuso-Fernandez I."/>
            <person name="Pacheco R."/>
            <person name="Padilla G."/>
            <person name="Ferreira P."/>
            <person name="Barriuso J."/>
            <person name="Kellner H."/>
            <person name="Castanera R."/>
            <person name="Alfaro M."/>
            <person name="Ramirez L."/>
            <person name="Pisabarro A.G."/>
            <person name="Kuo A."/>
            <person name="Tritt A."/>
            <person name="Lipzen A."/>
            <person name="He G."/>
            <person name="Yan M."/>
            <person name="Ng V."/>
            <person name="Cullen D."/>
            <person name="Martin F."/>
            <person name="Rosso M.-N."/>
            <person name="Henrissat B."/>
            <person name="Hibbett D."/>
            <person name="Martinez A.T."/>
            <person name="Grigoriev I.V."/>
        </authorList>
    </citation>
    <scope>NUCLEOTIDE SEQUENCE</scope>
    <source>
        <strain evidence="6">AH 40177</strain>
    </source>
</reference>
<dbReference type="GO" id="GO:0008270">
    <property type="term" value="F:zinc ion binding"/>
    <property type="evidence" value="ECO:0007669"/>
    <property type="project" value="UniProtKB-KW"/>
</dbReference>
<feature type="domain" description="MYND-type" evidence="5">
    <location>
        <begin position="30"/>
        <end position="68"/>
    </location>
</feature>
<dbReference type="PROSITE" id="PS01360">
    <property type="entry name" value="ZF_MYND_1"/>
    <property type="match status" value="1"/>
</dbReference>
<sequence>MPDGPYHCCGSHCRGHERKVQLPLQSLEQCSVCLKTSQELKLCSFCGESAYCSTECQTKDWANHRKICGKHKTTDRISLDLFHPFLCVLAECNRLRVPSHPALQHKIMNNPRPYLAATTFPDGSSAKLIILGEPVVANSEEWWPTAKTPKISAKLERRFIRDGNLLPIVTSIVVALLSEMYTTPYTDRHSLPRTRLSYKSSPIADFGIVKGKASVVCQDTFAFWNTTTDRFWFGQDPQDHYWIYFKTLKGESLILDVGMFTFNMCMSVMSGPYIQPNSTMPRILPFVPCVFCDREKRRGTPIMHEELARASVLHDPDLQRFAEEGTSQVSVKHCSAVYQFMERFAARPLTAQEKTYTAHWISDNSQWTRLALYWRRWVSWPSEPFMAIEQDPGETDGAQPPPEDPWWRYMEKKNKKFSQGKIDMGQLRKAFLKRNNTSR</sequence>
<dbReference type="Gene3D" id="6.10.140.2220">
    <property type="match status" value="1"/>
</dbReference>
<keyword evidence="3" id="KW-0862">Zinc</keyword>
<name>A0A9P5Q6C8_9AGAR</name>
<dbReference type="PROSITE" id="PS50865">
    <property type="entry name" value="ZF_MYND_2"/>
    <property type="match status" value="1"/>
</dbReference>
<evidence type="ECO:0000313" key="6">
    <source>
        <dbReference type="EMBL" id="KAF9075609.1"/>
    </source>
</evidence>
<gene>
    <name evidence="6" type="ORF">BDP27DRAFT_1315345</name>
</gene>
<dbReference type="EMBL" id="JADNRY010000009">
    <property type="protein sequence ID" value="KAF9075609.1"/>
    <property type="molecule type" value="Genomic_DNA"/>
</dbReference>
<keyword evidence="1" id="KW-0479">Metal-binding</keyword>
<evidence type="ECO:0000256" key="3">
    <source>
        <dbReference type="ARBA" id="ARBA00022833"/>
    </source>
</evidence>